<feature type="binding site" description="axial binding residue" evidence="6">
    <location>
        <position position="443"/>
    </location>
    <ligand>
        <name>heme</name>
        <dbReference type="ChEBI" id="CHEBI:30413"/>
    </ligand>
    <ligandPart>
        <name>Fe</name>
        <dbReference type="ChEBI" id="CHEBI:18248"/>
    </ligandPart>
</feature>
<comment type="similarity">
    <text evidence="1">Belongs to the cytochrome P450 family.</text>
</comment>
<keyword evidence="4 6" id="KW-0408">Iron</keyword>
<dbReference type="GO" id="GO:0004497">
    <property type="term" value="F:monooxygenase activity"/>
    <property type="evidence" value="ECO:0007669"/>
    <property type="project" value="UniProtKB-KW"/>
</dbReference>
<evidence type="ECO:0000256" key="5">
    <source>
        <dbReference type="ARBA" id="ARBA00023033"/>
    </source>
</evidence>
<dbReference type="InterPro" id="IPR036396">
    <property type="entry name" value="Cyt_P450_sf"/>
</dbReference>
<protein>
    <recommendedName>
        <fullName evidence="10">Cytochrome P450</fullName>
    </recommendedName>
</protein>
<dbReference type="AlphaFoldDB" id="A0AAN6RLW4"/>
<reference evidence="8 9" key="1">
    <citation type="submission" date="2021-02" db="EMBL/GenBank/DDBJ databases">
        <title>Genome assembly of Pseudopithomyces chartarum.</title>
        <authorList>
            <person name="Jauregui R."/>
            <person name="Singh J."/>
            <person name="Voisey C."/>
        </authorList>
    </citation>
    <scope>NUCLEOTIDE SEQUENCE [LARGE SCALE GENOMIC DNA]</scope>
    <source>
        <strain evidence="8 9">AGR01</strain>
    </source>
</reference>
<keyword evidence="2 6" id="KW-0479">Metal-binding</keyword>
<dbReference type="InterPro" id="IPR001128">
    <property type="entry name" value="Cyt_P450"/>
</dbReference>
<dbReference type="SUPFAM" id="SSF48264">
    <property type="entry name" value="Cytochrome P450"/>
    <property type="match status" value="1"/>
</dbReference>
<evidence type="ECO:0000256" key="4">
    <source>
        <dbReference type="ARBA" id="ARBA00023004"/>
    </source>
</evidence>
<dbReference type="PANTHER" id="PTHR46300">
    <property type="entry name" value="P450, PUTATIVE (EUROFUNG)-RELATED-RELATED"/>
    <property type="match status" value="1"/>
</dbReference>
<keyword evidence="5" id="KW-0503">Monooxygenase</keyword>
<evidence type="ECO:0000313" key="8">
    <source>
        <dbReference type="EMBL" id="KAK3216637.1"/>
    </source>
</evidence>
<dbReference type="GO" id="GO:0016705">
    <property type="term" value="F:oxidoreductase activity, acting on paired donors, with incorporation or reduction of molecular oxygen"/>
    <property type="evidence" value="ECO:0007669"/>
    <property type="project" value="InterPro"/>
</dbReference>
<dbReference type="Pfam" id="PF00067">
    <property type="entry name" value="p450"/>
    <property type="match status" value="1"/>
</dbReference>
<evidence type="ECO:0000256" key="3">
    <source>
        <dbReference type="ARBA" id="ARBA00023002"/>
    </source>
</evidence>
<keyword evidence="6" id="KW-0349">Heme</keyword>
<keyword evidence="7" id="KW-0732">Signal</keyword>
<evidence type="ECO:0000256" key="1">
    <source>
        <dbReference type="ARBA" id="ARBA00010617"/>
    </source>
</evidence>
<accession>A0AAN6RLW4</accession>
<dbReference type="PRINTS" id="PR00463">
    <property type="entry name" value="EP450I"/>
</dbReference>
<keyword evidence="9" id="KW-1185">Reference proteome</keyword>
<keyword evidence="3" id="KW-0560">Oxidoreductase</keyword>
<evidence type="ECO:0000256" key="7">
    <source>
        <dbReference type="SAM" id="SignalP"/>
    </source>
</evidence>
<feature type="chain" id="PRO_5043020166" description="Cytochrome P450" evidence="7">
    <location>
        <begin position="23"/>
        <end position="544"/>
    </location>
</feature>
<sequence>MFTFIFAATCLVALSYHILTLGRRPKDLPPGPPTIPFFGNLHLMPQEKAWHQFKKWADEYGPIYSLMLGPSTVMIVLSSDEAVKELLDKRSGNYSSRPPLYIGQMISGWMRMLLMEYGKLWRYMHSLVHDHLNIKASISYIPYQDLENRQMLLGFLDQPDRWIDHIRRYTNALTTQMIFGFRTTDINDKNMHTLFECVEDWATTFLTLQAQLMDVFPVLQKLPDWAYPVKGKARALHKKELELYLVHWNTIKQTTLAGIANPCFGADLVLAQKKANEKGEDTLSDNQASYLLGSLHEAGSDTTWSTLIGFIQAMLLFPDVMRKAQEEIDRVCGDRLPTMDDEPQMQYIRGCIKESLRWMATPILGMVRSVVKEDSYAGYRIPKGATVMMNVWALHNNEKHFPNPRTFDPSRYASDFTTAAQSARQSDFSLRDHYTFGVGRRVCQGMHIAERSLFLAIARFLWAFDFTCDTDADGKSIVPDPNALTDGVLVRPLEFPVKITPRSEKKAMSMREEWDKVEDKLNEKGQWKRVPEGMFSKEYVPLVV</sequence>
<evidence type="ECO:0000256" key="6">
    <source>
        <dbReference type="PIRSR" id="PIRSR602401-1"/>
    </source>
</evidence>
<evidence type="ECO:0008006" key="10">
    <source>
        <dbReference type="Google" id="ProtNLM"/>
    </source>
</evidence>
<evidence type="ECO:0000313" key="9">
    <source>
        <dbReference type="Proteomes" id="UP001280581"/>
    </source>
</evidence>
<dbReference type="PANTHER" id="PTHR46300:SF2">
    <property type="entry name" value="CYTOCHROME P450 MONOOXYGENASE ALNH-RELATED"/>
    <property type="match status" value="1"/>
</dbReference>
<dbReference type="CDD" id="cd11065">
    <property type="entry name" value="CYP64-like"/>
    <property type="match status" value="1"/>
</dbReference>
<name>A0AAN6RLW4_9PLEO</name>
<dbReference type="GO" id="GO:0005506">
    <property type="term" value="F:iron ion binding"/>
    <property type="evidence" value="ECO:0007669"/>
    <property type="project" value="InterPro"/>
</dbReference>
<proteinExistence type="inferred from homology"/>
<evidence type="ECO:0000256" key="2">
    <source>
        <dbReference type="ARBA" id="ARBA00022723"/>
    </source>
</evidence>
<dbReference type="EMBL" id="WVTA01000001">
    <property type="protein sequence ID" value="KAK3216637.1"/>
    <property type="molecule type" value="Genomic_DNA"/>
</dbReference>
<dbReference type="InterPro" id="IPR002401">
    <property type="entry name" value="Cyt_P450_E_grp-I"/>
</dbReference>
<dbReference type="GO" id="GO:0020037">
    <property type="term" value="F:heme binding"/>
    <property type="evidence" value="ECO:0007669"/>
    <property type="project" value="InterPro"/>
</dbReference>
<comment type="caution">
    <text evidence="8">The sequence shown here is derived from an EMBL/GenBank/DDBJ whole genome shotgun (WGS) entry which is preliminary data.</text>
</comment>
<comment type="cofactor">
    <cofactor evidence="6">
        <name>heme</name>
        <dbReference type="ChEBI" id="CHEBI:30413"/>
    </cofactor>
</comment>
<dbReference type="Proteomes" id="UP001280581">
    <property type="component" value="Unassembled WGS sequence"/>
</dbReference>
<dbReference type="Gene3D" id="1.10.630.10">
    <property type="entry name" value="Cytochrome P450"/>
    <property type="match status" value="1"/>
</dbReference>
<gene>
    <name evidence="8" type="ORF">GRF29_1g497742</name>
</gene>
<feature type="signal peptide" evidence="7">
    <location>
        <begin position="1"/>
        <end position="22"/>
    </location>
</feature>
<organism evidence="8 9">
    <name type="scientific">Pseudopithomyces chartarum</name>
    <dbReference type="NCBI Taxonomy" id="1892770"/>
    <lineage>
        <taxon>Eukaryota</taxon>
        <taxon>Fungi</taxon>
        <taxon>Dikarya</taxon>
        <taxon>Ascomycota</taxon>
        <taxon>Pezizomycotina</taxon>
        <taxon>Dothideomycetes</taxon>
        <taxon>Pleosporomycetidae</taxon>
        <taxon>Pleosporales</taxon>
        <taxon>Massarineae</taxon>
        <taxon>Didymosphaeriaceae</taxon>
        <taxon>Pseudopithomyces</taxon>
    </lineage>
</organism>
<dbReference type="InterPro" id="IPR050364">
    <property type="entry name" value="Cytochrome_P450_fung"/>
</dbReference>